<dbReference type="OrthoDB" id="431068at2759"/>
<dbReference type="EMBL" id="BGZK01000830">
    <property type="protein sequence ID" value="GBP62033.1"/>
    <property type="molecule type" value="Genomic_DNA"/>
</dbReference>
<sequence length="137" mass="15578">MKKESMPWTCDLCIGFRKGHPRIPSADQIGSVRGSNFVHPKQASLHERIDGRRQCLHPEACSKDIELPLYYARFHDLRKEYVRAYTLRAVAPAAAPPPPPPPPDHPLCLQDMLNCILCRKDHRLWADLTAFEANIAN</sequence>
<organism evidence="1 2">
    <name type="scientific">Eumeta variegata</name>
    <name type="common">Bagworm moth</name>
    <name type="synonym">Eumeta japonica</name>
    <dbReference type="NCBI Taxonomy" id="151549"/>
    <lineage>
        <taxon>Eukaryota</taxon>
        <taxon>Metazoa</taxon>
        <taxon>Ecdysozoa</taxon>
        <taxon>Arthropoda</taxon>
        <taxon>Hexapoda</taxon>
        <taxon>Insecta</taxon>
        <taxon>Pterygota</taxon>
        <taxon>Neoptera</taxon>
        <taxon>Endopterygota</taxon>
        <taxon>Lepidoptera</taxon>
        <taxon>Glossata</taxon>
        <taxon>Ditrysia</taxon>
        <taxon>Tineoidea</taxon>
        <taxon>Psychidae</taxon>
        <taxon>Oiketicinae</taxon>
        <taxon>Eumeta</taxon>
    </lineage>
</organism>
<protein>
    <submittedName>
        <fullName evidence="1">RNA-binding protein fusilli</fullName>
    </submittedName>
</protein>
<gene>
    <name evidence="1" type="primary">fus</name>
    <name evidence="1" type="ORF">EVAR_54058_1</name>
</gene>
<evidence type="ECO:0000313" key="2">
    <source>
        <dbReference type="Proteomes" id="UP000299102"/>
    </source>
</evidence>
<dbReference type="STRING" id="151549.A0A4C1XFS5"/>
<name>A0A4C1XFS5_EUMVA</name>
<keyword evidence="2" id="KW-1185">Reference proteome</keyword>
<proteinExistence type="predicted"/>
<comment type="caution">
    <text evidence="1">The sequence shown here is derived from an EMBL/GenBank/DDBJ whole genome shotgun (WGS) entry which is preliminary data.</text>
</comment>
<dbReference type="AlphaFoldDB" id="A0A4C1XFS5"/>
<reference evidence="1 2" key="1">
    <citation type="journal article" date="2019" name="Commun. Biol.">
        <title>The bagworm genome reveals a unique fibroin gene that provides high tensile strength.</title>
        <authorList>
            <person name="Kono N."/>
            <person name="Nakamura H."/>
            <person name="Ohtoshi R."/>
            <person name="Tomita M."/>
            <person name="Numata K."/>
            <person name="Arakawa K."/>
        </authorList>
    </citation>
    <scope>NUCLEOTIDE SEQUENCE [LARGE SCALE GENOMIC DNA]</scope>
</reference>
<accession>A0A4C1XFS5</accession>
<evidence type="ECO:0000313" key="1">
    <source>
        <dbReference type="EMBL" id="GBP62033.1"/>
    </source>
</evidence>
<dbReference type="Proteomes" id="UP000299102">
    <property type="component" value="Unassembled WGS sequence"/>
</dbReference>